<keyword evidence="4" id="KW-0647">Proteasome</keyword>
<gene>
    <name evidence="8" type="ORF">WICPIJ_004093</name>
</gene>
<feature type="domain" description="Proteasome component Ecm29 N-terminal" evidence="6">
    <location>
        <begin position="9"/>
        <end position="512"/>
    </location>
</feature>
<dbReference type="Pfam" id="PF24492">
    <property type="entry name" value="HEAT_ECM29"/>
    <property type="match status" value="1"/>
</dbReference>
<dbReference type="PANTHER" id="PTHR23346:SF19">
    <property type="entry name" value="PROTEASOME ADAPTER AND SCAFFOLD PROTEIN ECM29"/>
    <property type="match status" value="1"/>
</dbReference>
<accession>A0A9P8Q8K5</accession>
<evidence type="ECO:0000256" key="5">
    <source>
        <dbReference type="SAM" id="MobiDB-lite"/>
    </source>
</evidence>
<dbReference type="GO" id="GO:0036503">
    <property type="term" value="P:ERAD pathway"/>
    <property type="evidence" value="ECO:0007669"/>
    <property type="project" value="TreeGrafter"/>
</dbReference>
<reference evidence="8" key="2">
    <citation type="submission" date="2021-01" db="EMBL/GenBank/DDBJ databases">
        <authorList>
            <person name="Schikora-Tamarit M.A."/>
        </authorList>
    </citation>
    <scope>NUCLEOTIDE SEQUENCE</scope>
    <source>
        <strain evidence="8">CBS2887</strain>
    </source>
</reference>
<keyword evidence="9" id="KW-1185">Reference proteome</keyword>
<sequence length="1863" mass="208019">MADQELDLVNKVELRIALADTDLKFQNSLDTYLAPLLLKLASPHQKVRQEIFKFVQHLVTRLNSSNICLPVLKLVQQGKAPKLPSTAESPLNVQLYSLLFAAKGIDSLNRDQVLEILPVVIDGMHKLLSPNVQARMFNIFVRLLKLFPRVYPDRTEDVEKYRKLLHMTPEDEDFLITKLEPLMILNGKSQDPGFFFTKDFVCNGVSADEVNFLTYHAGVQLKLDVLHASKLDVSKFLMIFDWKKVSLLVLLGAADIDVNVSNLNALYLKNVDFPLENEIFIDHVLDLVLGVPDQRRPAIDAVYQFDILQRILCPSKVAVNSTRALQVIEMAFSKLIRITKFAEIYTFIRNILHHSNNSQNTSLESLKRILQLLKNKIQSSGWPKAEISPGAYYVKDITDRNRQYELIGEILSKDSRLLEDLFYIEFLFDSLAGENGDVKSSVKDALSSISLHVGKLNDEAKVKLKKIIRNYMKDSFTEDQQTVAEVRFLSLKLLNTAFPFNDAEAKFLNVLGCSSKNRHDVMSEAKLGLNPYFVRLLQSPTASKTTSESASLLGTALLYQDFIDFEDYVDEFARAIRFAEERPSSIIHTVLDVLFNVGVYAIVSRAIQSKTTSVLQDEEWQTRIASGLTCDPVVITHTLKEIQSLSDLETNPLLKFMRLILREYINSFDPMHPFNPASSSELIPVFLSMIPYDTIGQLHDLVPELVNVLKKNDALQGNAAVSLPKIIGILSTHERSTDIEVSELFEYLLECYNNDTKGNKTVILMTLLSEIAQNLFARQRFHAVSPNLLSSFYNIIKEQLTSTSSSVPKIAASCLSAILKYGAFGPVVDDSTVSGLEDIKSEIIQTLSSSINKFGPAGYQSLALSTLSAPESIEEETTIIESKLLDSYETKDIDVLFSIGEALSIISCGWESKFLKTSPTVQDENFATNTLPRESLRIRVVLNHVLGMTKQTKPSIRRAGCIWLLALVQYCGESEIILSEASRIHFTFMKLLTDSDDVIQDSASRGLGIVYELGDPDLKETLIKSLLKSFADTTSGTKLLAGTINNDTELFEPGVLKTHDGSVSTYKDILSLASEVGDPSLVYKFMSLAKTSALWSSRRGIAFGLGNVMSKASLGKLLTDSPSMAKRLIPKLYRYRFDPNSLVSQSMDDIWKTLVPDSSAVIDAYSKDILNELLSSMGKNEWRVRQAATVALTDLLQILQPDSYMDQEEEIWSMGFRALDDIKESVRKAGANLTRSLSKSLVLTIKNDSSPERSNATLKRLLPFLLGSKGINSDSDDIRNFALETLVSLIKSAGKSIKPFIAELIEQFIQLMSTLEPQIMNYLALNADKYKVESDVIDSRRVQSLSSSPIMDTIERLIDLIEEDVIEDVVLKLRSTIKASVGLPSKFAGSKVIVSLVLRHYQIIKPYSDSLLLTCSARLNDNNNTVCSAYAVAAGYVARVSSIQSVVKYSRKIQTLYFGSESTPSTTRSKQTAGIASQAVAKHSGERFSEVATVFLPMSFICKNDEIEDVAKPFDLEWSDNTSGVGAVKLFLQEITDLAVSFMNSTDYSIRRVVLKSLVKAFDSLDVVTDVKVLESVLKSLTASSRAIYWNGKEHVIDALVSVSLKSGSFLSSNPQVFELIKTAIIKASLSKKKGYIDHTITALSMFVKSFPSEDMYYQAMVSFTQRLEMLNTPANTEDSDVDKDSDSDVDMDDSKKTKKTIQTKSTQKNLSKEKTIIDSLKSLSECFQLYEDGKYHRHTLELILKTLKSSFHPVLYEATWKTNLAIVECLKMVCTVLSKSSTFTNDSTAIELLAIAWKAVVENNFKSDCIENLRVQSVRLGTTITTINEKSLTDIVLDDLKVLLKTESSSIVRVEIDRSLER</sequence>
<dbReference type="GO" id="GO:0043248">
    <property type="term" value="P:proteasome assembly"/>
    <property type="evidence" value="ECO:0007669"/>
    <property type="project" value="InterPro"/>
</dbReference>
<evidence type="ECO:0000256" key="4">
    <source>
        <dbReference type="ARBA" id="ARBA00022942"/>
    </source>
</evidence>
<feature type="region of interest" description="Disordered" evidence="5">
    <location>
        <begin position="1675"/>
        <end position="1705"/>
    </location>
</feature>
<dbReference type="InterPro" id="IPR055443">
    <property type="entry name" value="HEAT_ECM29"/>
</dbReference>
<dbReference type="InterPro" id="IPR011989">
    <property type="entry name" value="ARM-like"/>
</dbReference>
<dbReference type="GO" id="GO:0000502">
    <property type="term" value="C:proteasome complex"/>
    <property type="evidence" value="ECO:0007669"/>
    <property type="project" value="UniProtKB-KW"/>
</dbReference>
<dbReference type="SUPFAM" id="SSF48371">
    <property type="entry name" value="ARM repeat"/>
    <property type="match status" value="3"/>
</dbReference>
<dbReference type="Pfam" id="PF23731">
    <property type="entry name" value="ARM_ECM29_C"/>
    <property type="match status" value="1"/>
</dbReference>
<keyword evidence="3" id="KW-0677">Repeat</keyword>
<evidence type="ECO:0000259" key="7">
    <source>
        <dbReference type="Pfam" id="PF24492"/>
    </source>
</evidence>
<evidence type="ECO:0000313" key="8">
    <source>
        <dbReference type="EMBL" id="KAH3684925.1"/>
    </source>
</evidence>
<dbReference type="OrthoDB" id="16066at2759"/>
<name>A0A9P8Q8K5_WICPI</name>
<dbReference type="PANTHER" id="PTHR23346">
    <property type="entry name" value="TRANSLATIONAL ACTIVATOR GCN1-RELATED"/>
    <property type="match status" value="1"/>
</dbReference>
<feature type="domain" description="Proteasome adapter and scaffold protein ECM29 HEAT-repeat" evidence="7">
    <location>
        <begin position="1297"/>
        <end position="1458"/>
    </location>
</feature>
<evidence type="ECO:0008006" key="10">
    <source>
        <dbReference type="Google" id="ProtNLM"/>
    </source>
</evidence>
<dbReference type="GO" id="GO:0005634">
    <property type="term" value="C:nucleus"/>
    <property type="evidence" value="ECO:0007669"/>
    <property type="project" value="TreeGrafter"/>
</dbReference>
<reference evidence="8" key="1">
    <citation type="journal article" date="2021" name="Open Biol.">
        <title>Shared evolutionary footprints suggest mitochondrial oxidative damage underlies multiple complex I losses in fungi.</title>
        <authorList>
            <person name="Schikora-Tamarit M.A."/>
            <person name="Marcet-Houben M."/>
            <person name="Nosek J."/>
            <person name="Gabaldon T."/>
        </authorList>
    </citation>
    <scope>NUCLEOTIDE SEQUENCE</scope>
    <source>
        <strain evidence="8">CBS2887</strain>
    </source>
</reference>
<dbReference type="InterPro" id="IPR024372">
    <property type="entry name" value="Ecm29_N"/>
</dbReference>
<evidence type="ECO:0000256" key="2">
    <source>
        <dbReference type="ARBA" id="ARBA00022490"/>
    </source>
</evidence>
<comment type="subcellular location">
    <subcellularLocation>
        <location evidence="1">Cytoplasm</location>
    </subcellularLocation>
</comment>
<dbReference type="EMBL" id="JAEUBG010002263">
    <property type="protein sequence ID" value="KAH3684925.1"/>
    <property type="molecule type" value="Genomic_DNA"/>
</dbReference>
<comment type="caution">
    <text evidence="8">The sequence shown here is derived from an EMBL/GenBank/DDBJ whole genome shotgun (WGS) entry which is preliminary data.</text>
</comment>
<evidence type="ECO:0000256" key="1">
    <source>
        <dbReference type="ARBA" id="ARBA00004496"/>
    </source>
</evidence>
<evidence type="ECO:0000259" key="6">
    <source>
        <dbReference type="Pfam" id="PF13001"/>
    </source>
</evidence>
<evidence type="ECO:0000256" key="3">
    <source>
        <dbReference type="ARBA" id="ARBA00022737"/>
    </source>
</evidence>
<dbReference type="Proteomes" id="UP000774326">
    <property type="component" value="Unassembled WGS sequence"/>
</dbReference>
<proteinExistence type="predicted"/>
<evidence type="ECO:0000313" key="9">
    <source>
        <dbReference type="Proteomes" id="UP000774326"/>
    </source>
</evidence>
<dbReference type="GO" id="GO:0060090">
    <property type="term" value="F:molecular adaptor activity"/>
    <property type="evidence" value="ECO:0007669"/>
    <property type="project" value="InterPro"/>
</dbReference>
<dbReference type="InterPro" id="IPR016024">
    <property type="entry name" value="ARM-type_fold"/>
</dbReference>
<organism evidence="8 9">
    <name type="scientific">Wickerhamomyces pijperi</name>
    <name type="common">Yeast</name>
    <name type="synonym">Pichia pijperi</name>
    <dbReference type="NCBI Taxonomy" id="599730"/>
    <lineage>
        <taxon>Eukaryota</taxon>
        <taxon>Fungi</taxon>
        <taxon>Dikarya</taxon>
        <taxon>Ascomycota</taxon>
        <taxon>Saccharomycotina</taxon>
        <taxon>Saccharomycetes</taxon>
        <taxon>Phaffomycetales</taxon>
        <taxon>Wickerhamomycetaceae</taxon>
        <taxon>Wickerhamomyces</taxon>
    </lineage>
</organism>
<feature type="compositionally biased region" description="Acidic residues" evidence="5">
    <location>
        <begin position="1678"/>
        <end position="1692"/>
    </location>
</feature>
<dbReference type="GO" id="GO:0005737">
    <property type="term" value="C:cytoplasm"/>
    <property type="evidence" value="ECO:0007669"/>
    <property type="project" value="UniProtKB-SubCell"/>
</dbReference>
<dbReference type="Gene3D" id="1.25.10.10">
    <property type="entry name" value="Leucine-rich Repeat Variant"/>
    <property type="match status" value="3"/>
</dbReference>
<dbReference type="Pfam" id="PF13001">
    <property type="entry name" value="ECM29_N"/>
    <property type="match status" value="1"/>
</dbReference>
<keyword evidence="2" id="KW-0963">Cytoplasm</keyword>
<protein>
    <recommendedName>
        <fullName evidence="10">TATA-binding protein interacting (TIP20) domain-containing protein</fullName>
    </recommendedName>
</protein>